<evidence type="ECO:0000259" key="10">
    <source>
        <dbReference type="Pfam" id="PF07687"/>
    </source>
</evidence>
<keyword evidence="9" id="KW-0170">Cobalt</keyword>
<dbReference type="PROSITE" id="PS00759">
    <property type="entry name" value="ARGE_DAPE_CPG2_2"/>
    <property type="match status" value="1"/>
</dbReference>
<dbReference type="InterPro" id="IPR010169">
    <property type="entry name" value="AcOrn-deacetyl"/>
</dbReference>
<proteinExistence type="inferred from homology"/>
<dbReference type="SUPFAM" id="SSF53187">
    <property type="entry name" value="Zn-dependent exopeptidases"/>
    <property type="match status" value="1"/>
</dbReference>
<dbReference type="InterPro" id="IPR001261">
    <property type="entry name" value="ArgE/DapE_CS"/>
</dbReference>
<dbReference type="InterPro" id="IPR036264">
    <property type="entry name" value="Bact_exopeptidase_dim_dom"/>
</dbReference>
<evidence type="ECO:0000256" key="5">
    <source>
        <dbReference type="ARBA" id="ARBA00022605"/>
    </source>
</evidence>
<dbReference type="InterPro" id="IPR002933">
    <property type="entry name" value="Peptidase_M20"/>
</dbReference>
<dbReference type="EC" id="3.5.1.16" evidence="11"/>
<dbReference type="PANTHER" id="PTHR43808:SF31">
    <property type="entry name" value="N-ACETYL-L-CITRULLINE DEACETYLASE"/>
    <property type="match status" value="1"/>
</dbReference>
<dbReference type="GO" id="GO:0006526">
    <property type="term" value="P:L-arginine biosynthetic process"/>
    <property type="evidence" value="ECO:0007669"/>
    <property type="project" value="UniProtKB-KW"/>
</dbReference>
<dbReference type="InterPro" id="IPR050072">
    <property type="entry name" value="Peptidase_M20A"/>
</dbReference>
<evidence type="ECO:0000256" key="9">
    <source>
        <dbReference type="ARBA" id="ARBA00023285"/>
    </source>
</evidence>
<evidence type="ECO:0000256" key="4">
    <source>
        <dbReference type="ARBA" id="ARBA00022571"/>
    </source>
</evidence>
<evidence type="ECO:0000256" key="1">
    <source>
        <dbReference type="ARBA" id="ARBA00001947"/>
    </source>
</evidence>
<evidence type="ECO:0000256" key="6">
    <source>
        <dbReference type="ARBA" id="ARBA00022723"/>
    </source>
</evidence>
<accession>A0A7W4ITE8</accession>
<evidence type="ECO:0000256" key="3">
    <source>
        <dbReference type="ARBA" id="ARBA00022490"/>
    </source>
</evidence>
<comment type="caution">
    <text evidence="11">The sequence shown here is derived from an EMBL/GenBank/DDBJ whole genome shotgun (WGS) entry which is preliminary data.</text>
</comment>
<protein>
    <submittedName>
        <fullName evidence="11">Acetylornithine deacetylase</fullName>
        <ecNumber evidence="11">3.5.1.16</ecNumber>
    </submittedName>
</protein>
<evidence type="ECO:0000256" key="2">
    <source>
        <dbReference type="ARBA" id="ARBA00005691"/>
    </source>
</evidence>
<keyword evidence="5" id="KW-0028">Amino-acid biosynthesis</keyword>
<reference evidence="11 12" key="1">
    <citation type="submission" date="2020-04" db="EMBL/GenBank/DDBJ databases">
        <title>Description of novel Gluconacetobacter.</title>
        <authorList>
            <person name="Sombolestani A."/>
        </authorList>
    </citation>
    <scope>NUCLEOTIDE SEQUENCE [LARGE SCALE GENOMIC DNA]</scope>
    <source>
        <strain evidence="11 12">LMG 27801</strain>
    </source>
</reference>
<evidence type="ECO:0000313" key="12">
    <source>
        <dbReference type="Proteomes" id="UP000559860"/>
    </source>
</evidence>
<dbReference type="Gene3D" id="3.40.630.10">
    <property type="entry name" value="Zn peptidases"/>
    <property type="match status" value="1"/>
</dbReference>
<keyword evidence="6" id="KW-0479">Metal-binding</keyword>
<organism evidence="11 12">
    <name type="scientific">Gluconacetobacter aggeris</name>
    <dbReference type="NCBI Taxonomy" id="1286186"/>
    <lineage>
        <taxon>Bacteria</taxon>
        <taxon>Pseudomonadati</taxon>
        <taxon>Pseudomonadota</taxon>
        <taxon>Alphaproteobacteria</taxon>
        <taxon>Acetobacterales</taxon>
        <taxon>Acetobacteraceae</taxon>
        <taxon>Gluconacetobacter</taxon>
    </lineage>
</organism>
<evidence type="ECO:0000313" key="11">
    <source>
        <dbReference type="EMBL" id="MBB2168593.1"/>
    </source>
</evidence>
<keyword evidence="12" id="KW-1185">Reference proteome</keyword>
<dbReference type="GO" id="GO:0046872">
    <property type="term" value="F:metal ion binding"/>
    <property type="evidence" value="ECO:0007669"/>
    <property type="project" value="UniProtKB-KW"/>
</dbReference>
<dbReference type="InterPro" id="IPR011650">
    <property type="entry name" value="Peptidase_M20_dimer"/>
</dbReference>
<dbReference type="Gene3D" id="3.30.70.360">
    <property type="match status" value="1"/>
</dbReference>
<comment type="similarity">
    <text evidence="2">Belongs to the peptidase M20A family. ArgE subfamily.</text>
</comment>
<dbReference type="EMBL" id="JABEQD010000005">
    <property type="protein sequence ID" value="MBB2168593.1"/>
    <property type="molecule type" value="Genomic_DNA"/>
</dbReference>
<comment type="cofactor">
    <cofactor evidence="1">
        <name>Zn(2+)</name>
        <dbReference type="ChEBI" id="CHEBI:29105"/>
    </cofactor>
</comment>
<keyword evidence="7 11" id="KW-0378">Hydrolase</keyword>
<dbReference type="PANTHER" id="PTHR43808">
    <property type="entry name" value="ACETYLORNITHINE DEACETYLASE"/>
    <property type="match status" value="1"/>
</dbReference>
<evidence type="ECO:0000256" key="7">
    <source>
        <dbReference type="ARBA" id="ARBA00022801"/>
    </source>
</evidence>
<dbReference type="NCBIfam" id="NF005710">
    <property type="entry name" value="PRK07522.1"/>
    <property type="match status" value="1"/>
</dbReference>
<dbReference type="AlphaFoldDB" id="A0A7W4ITE8"/>
<gene>
    <name evidence="11" type="primary">argE</name>
    <name evidence="11" type="ORF">HLH36_09545</name>
</gene>
<dbReference type="RefSeq" id="WP_182986155.1">
    <property type="nucleotide sequence ID" value="NZ_JABEQD010000005.1"/>
</dbReference>
<dbReference type="Pfam" id="PF01546">
    <property type="entry name" value="Peptidase_M20"/>
    <property type="match status" value="1"/>
</dbReference>
<evidence type="ECO:0000256" key="8">
    <source>
        <dbReference type="ARBA" id="ARBA00022833"/>
    </source>
</evidence>
<keyword evidence="8" id="KW-0862">Zinc</keyword>
<feature type="domain" description="Peptidase M20 dimerisation" evidence="10">
    <location>
        <begin position="170"/>
        <end position="270"/>
    </location>
</feature>
<keyword evidence="4" id="KW-0055">Arginine biosynthesis</keyword>
<dbReference type="GO" id="GO:0008777">
    <property type="term" value="F:acetylornithine deacetylase activity"/>
    <property type="evidence" value="ECO:0007669"/>
    <property type="project" value="UniProtKB-EC"/>
</dbReference>
<dbReference type="Pfam" id="PF07687">
    <property type="entry name" value="M20_dimer"/>
    <property type="match status" value="1"/>
</dbReference>
<dbReference type="CDD" id="cd03894">
    <property type="entry name" value="M20_ArgE"/>
    <property type="match status" value="1"/>
</dbReference>
<name>A0A7W4ITE8_9PROT</name>
<dbReference type="Proteomes" id="UP000559860">
    <property type="component" value="Unassembled WGS sequence"/>
</dbReference>
<keyword evidence="3" id="KW-0963">Cytoplasm</keyword>
<dbReference type="SUPFAM" id="SSF55031">
    <property type="entry name" value="Bacterial exopeptidase dimerisation domain"/>
    <property type="match status" value="1"/>
</dbReference>
<dbReference type="NCBIfam" id="TIGR01892">
    <property type="entry name" value="AcOrn-deacetyl"/>
    <property type="match status" value="1"/>
</dbReference>
<sequence length="392" mass="41482">MNDTVSTLASLVAFPSICGTPNAPIMDWIEQRLAALGAHIHRVPGYDEGRSSLFASVGPDIEGGIVLSAHADVVPVAGQPWTSDPFTLTERDGRLYGRGSSDMKGFIACMLTAAARAATQPLTRPLHLAISHDEELGCVGVRSLLDFLRHEGMGAQGCVVGEPTGMEVAVAHKGKVALRLTCHGRAAHSANPLRGINAIVLAAGMVDALQALQKHIASTEPHDPRFDVPFSTVQTGLISGGTALNIVPDRCEIMAEIRLLPGISPQPYIAWLHEAGQRLTRDGSHGRIEIDITNAYPGLADDPGSEFLSLGLRHARSNTTRVIDFGTEAGLFRNELGLPCIICGPGDIGRAHKADEYVTRAELAEGDRFLAELVNGLCRPGYSAAGGSMPGM</sequence>